<feature type="signal peptide" evidence="1">
    <location>
        <begin position="1"/>
        <end position="31"/>
    </location>
</feature>
<dbReference type="InterPro" id="IPR041215">
    <property type="entry name" value="FlgO_dom"/>
</dbReference>
<gene>
    <name evidence="3" type="ORF">KGQ91_11470</name>
</gene>
<organism evidence="3 4">
    <name type="scientific">Modicisalibacter tunisiensis</name>
    <dbReference type="NCBI Taxonomy" id="390637"/>
    <lineage>
        <taxon>Bacteria</taxon>
        <taxon>Pseudomonadati</taxon>
        <taxon>Pseudomonadota</taxon>
        <taxon>Gammaproteobacteria</taxon>
        <taxon>Oceanospirillales</taxon>
        <taxon>Halomonadaceae</taxon>
        <taxon>Modicisalibacter</taxon>
    </lineage>
</organism>
<evidence type="ECO:0000313" key="3">
    <source>
        <dbReference type="EMBL" id="MBZ9568288.1"/>
    </source>
</evidence>
<dbReference type="PROSITE" id="PS51257">
    <property type="entry name" value="PROKAR_LIPOPROTEIN"/>
    <property type="match status" value="1"/>
</dbReference>
<comment type="caution">
    <text evidence="3">The sequence shown here is derived from an EMBL/GenBank/DDBJ whole genome shotgun (WGS) entry which is preliminary data.</text>
</comment>
<proteinExistence type="predicted"/>
<evidence type="ECO:0000256" key="1">
    <source>
        <dbReference type="SAM" id="SignalP"/>
    </source>
</evidence>
<accession>A0ABS7X090</accession>
<dbReference type="Pfam" id="PF17680">
    <property type="entry name" value="FlgO"/>
    <property type="match status" value="1"/>
</dbReference>
<sequence length="181" mass="19525">MHRALLLPALLALLVSLAGCVSSGGSRIANAEDTVDVIARVQDSTADLLANTRGLAPDQPVVVATFVNVDDLHESSTFGRTLAELFASSLTRAGIDILEVRMRQSLFIEERTGELMLSRDIRRLSASHNAQAILVGTYGRGRTTAYVNVRLVRTSDNRVLGAASTAIPLDRNTRAMLPAQW</sequence>
<evidence type="ECO:0000259" key="2">
    <source>
        <dbReference type="Pfam" id="PF17680"/>
    </source>
</evidence>
<feature type="chain" id="PRO_5047527955" description="FlgO domain-containing protein" evidence="1">
    <location>
        <begin position="32"/>
        <end position="181"/>
    </location>
</feature>
<protein>
    <recommendedName>
        <fullName evidence="2">FlgO domain-containing protein</fullName>
    </recommendedName>
</protein>
<dbReference type="EMBL" id="JAGXFD010000001">
    <property type="protein sequence ID" value="MBZ9568288.1"/>
    <property type="molecule type" value="Genomic_DNA"/>
</dbReference>
<keyword evidence="4" id="KW-1185">Reference proteome</keyword>
<evidence type="ECO:0000313" key="4">
    <source>
        <dbReference type="Proteomes" id="UP001319883"/>
    </source>
</evidence>
<dbReference type="InterPro" id="IPR014549">
    <property type="entry name" value="FlgO"/>
</dbReference>
<feature type="domain" description="FlgO" evidence="2">
    <location>
        <begin position="46"/>
        <end position="171"/>
    </location>
</feature>
<dbReference type="Proteomes" id="UP001319883">
    <property type="component" value="Unassembled WGS sequence"/>
</dbReference>
<reference evidence="3 4" key="1">
    <citation type="submission" date="2021-05" db="EMBL/GenBank/DDBJ databases">
        <title>Petroleum and Energy Research Collection (APPE): ex situ preservation of microbial diversity associated with the oil industry and exploitation of its biotechnological potential.</title>
        <authorList>
            <person name="Paixao C.T.M."/>
            <person name="Gomes M.B."/>
            <person name="Oliveira V.M."/>
        </authorList>
    </citation>
    <scope>NUCLEOTIDE SEQUENCE [LARGE SCALE GENOMIC DNA]</scope>
    <source>
        <strain evidence="3 4">LIT2</strain>
    </source>
</reference>
<dbReference type="RefSeq" id="WP_224415041.1">
    <property type="nucleotide sequence ID" value="NZ_JAGXFC010000001.1"/>
</dbReference>
<dbReference type="PIRSF" id="PIRSF028688">
    <property type="entry name" value="UCP_imp_028688"/>
    <property type="match status" value="1"/>
</dbReference>
<name>A0ABS7X090_9GAMM</name>
<keyword evidence="1" id="KW-0732">Signal</keyword>